<keyword evidence="4" id="KW-0349">Heme</keyword>
<dbReference type="EMBL" id="KN818457">
    <property type="protein sequence ID" value="KIL55975.1"/>
    <property type="molecule type" value="Genomic_DNA"/>
</dbReference>
<evidence type="ECO:0000256" key="7">
    <source>
        <dbReference type="ARBA" id="ARBA00022989"/>
    </source>
</evidence>
<proteinExistence type="inferred from homology"/>
<comment type="subcellular location">
    <subcellularLocation>
        <location evidence="2">Membrane</location>
        <topology evidence="2">Single-pass membrane protein</topology>
    </subcellularLocation>
</comment>
<dbReference type="Pfam" id="PF00067">
    <property type="entry name" value="p450"/>
    <property type="match status" value="1"/>
</dbReference>
<keyword evidence="6" id="KW-0479">Metal-binding</keyword>
<keyword evidence="8" id="KW-0560">Oxidoreductase</keyword>
<comment type="similarity">
    <text evidence="3">Belongs to the cytochrome P450 family.</text>
</comment>
<keyword evidence="10" id="KW-0503">Monooxygenase</keyword>
<keyword evidence="7" id="KW-1133">Transmembrane helix</keyword>
<evidence type="ECO:0000256" key="11">
    <source>
        <dbReference type="ARBA" id="ARBA00023136"/>
    </source>
</evidence>
<dbReference type="InterPro" id="IPR036396">
    <property type="entry name" value="Cyt_P450_sf"/>
</dbReference>
<evidence type="ECO:0008006" key="14">
    <source>
        <dbReference type="Google" id="ProtNLM"/>
    </source>
</evidence>
<dbReference type="GO" id="GO:0016020">
    <property type="term" value="C:membrane"/>
    <property type="evidence" value="ECO:0007669"/>
    <property type="project" value="UniProtKB-SubCell"/>
</dbReference>
<dbReference type="PANTHER" id="PTHR46300">
    <property type="entry name" value="P450, PUTATIVE (EUROFUNG)-RELATED-RELATED"/>
    <property type="match status" value="1"/>
</dbReference>
<evidence type="ECO:0000256" key="8">
    <source>
        <dbReference type="ARBA" id="ARBA00023002"/>
    </source>
</evidence>
<keyword evidence="5" id="KW-0812">Transmembrane</keyword>
<keyword evidence="9" id="KW-0408">Iron</keyword>
<dbReference type="InParanoid" id="A0A0C2S003"/>
<dbReference type="OrthoDB" id="1055148at2759"/>
<evidence type="ECO:0000256" key="9">
    <source>
        <dbReference type="ARBA" id="ARBA00023004"/>
    </source>
</evidence>
<evidence type="ECO:0000313" key="12">
    <source>
        <dbReference type="EMBL" id="KIL55975.1"/>
    </source>
</evidence>
<evidence type="ECO:0000256" key="4">
    <source>
        <dbReference type="ARBA" id="ARBA00022617"/>
    </source>
</evidence>
<sequence>MTEMGEYLVPFLLALAAVVSYRFLRAKQTAQTAPYPPGPLPKPIIGNALDIPLKKTWMKYIEWSKQLNNNIIHLTAMNTHIVVLNSLDDIVELMERKSANYSSRPSLTLFKLV</sequence>
<protein>
    <recommendedName>
        <fullName evidence="14">Cytochrome P450</fullName>
    </recommendedName>
</protein>
<evidence type="ECO:0000256" key="3">
    <source>
        <dbReference type="ARBA" id="ARBA00010617"/>
    </source>
</evidence>
<evidence type="ECO:0000256" key="6">
    <source>
        <dbReference type="ARBA" id="ARBA00022723"/>
    </source>
</evidence>
<dbReference type="HOGENOM" id="CLU_001570_21_0_1"/>
<dbReference type="GO" id="GO:0005506">
    <property type="term" value="F:iron ion binding"/>
    <property type="evidence" value="ECO:0007669"/>
    <property type="project" value="InterPro"/>
</dbReference>
<dbReference type="GO" id="GO:0004497">
    <property type="term" value="F:monooxygenase activity"/>
    <property type="evidence" value="ECO:0007669"/>
    <property type="project" value="UniProtKB-KW"/>
</dbReference>
<organism evidence="12 13">
    <name type="scientific">Amanita muscaria (strain Koide BX008)</name>
    <dbReference type="NCBI Taxonomy" id="946122"/>
    <lineage>
        <taxon>Eukaryota</taxon>
        <taxon>Fungi</taxon>
        <taxon>Dikarya</taxon>
        <taxon>Basidiomycota</taxon>
        <taxon>Agaricomycotina</taxon>
        <taxon>Agaricomycetes</taxon>
        <taxon>Agaricomycetidae</taxon>
        <taxon>Agaricales</taxon>
        <taxon>Pluteineae</taxon>
        <taxon>Amanitaceae</taxon>
        <taxon>Amanita</taxon>
    </lineage>
</organism>
<evidence type="ECO:0000256" key="2">
    <source>
        <dbReference type="ARBA" id="ARBA00004167"/>
    </source>
</evidence>
<keyword evidence="13" id="KW-1185">Reference proteome</keyword>
<gene>
    <name evidence="12" type="ORF">M378DRAFT_550290</name>
</gene>
<evidence type="ECO:0000256" key="10">
    <source>
        <dbReference type="ARBA" id="ARBA00023033"/>
    </source>
</evidence>
<dbReference type="InterPro" id="IPR001128">
    <property type="entry name" value="Cyt_P450"/>
</dbReference>
<accession>A0A0C2S003</accession>
<dbReference type="GO" id="GO:0016705">
    <property type="term" value="F:oxidoreductase activity, acting on paired donors, with incorporation or reduction of molecular oxygen"/>
    <property type="evidence" value="ECO:0007669"/>
    <property type="project" value="InterPro"/>
</dbReference>
<reference evidence="12 13" key="1">
    <citation type="submission" date="2014-04" db="EMBL/GenBank/DDBJ databases">
        <title>Evolutionary Origins and Diversification of the Mycorrhizal Mutualists.</title>
        <authorList>
            <consortium name="DOE Joint Genome Institute"/>
            <consortium name="Mycorrhizal Genomics Consortium"/>
            <person name="Kohler A."/>
            <person name="Kuo A."/>
            <person name="Nagy L.G."/>
            <person name="Floudas D."/>
            <person name="Copeland A."/>
            <person name="Barry K.W."/>
            <person name="Cichocki N."/>
            <person name="Veneault-Fourrey C."/>
            <person name="LaButti K."/>
            <person name="Lindquist E.A."/>
            <person name="Lipzen A."/>
            <person name="Lundell T."/>
            <person name="Morin E."/>
            <person name="Murat C."/>
            <person name="Riley R."/>
            <person name="Ohm R."/>
            <person name="Sun H."/>
            <person name="Tunlid A."/>
            <person name="Henrissat B."/>
            <person name="Grigoriev I.V."/>
            <person name="Hibbett D.S."/>
            <person name="Martin F."/>
        </authorList>
    </citation>
    <scope>NUCLEOTIDE SEQUENCE [LARGE SCALE GENOMIC DNA]</scope>
    <source>
        <strain evidence="12 13">Koide BX008</strain>
    </source>
</reference>
<comment type="cofactor">
    <cofactor evidence="1">
        <name>heme</name>
        <dbReference type="ChEBI" id="CHEBI:30413"/>
    </cofactor>
</comment>
<evidence type="ECO:0000256" key="1">
    <source>
        <dbReference type="ARBA" id="ARBA00001971"/>
    </source>
</evidence>
<evidence type="ECO:0000313" key="13">
    <source>
        <dbReference type="Proteomes" id="UP000054549"/>
    </source>
</evidence>
<evidence type="ECO:0000256" key="5">
    <source>
        <dbReference type="ARBA" id="ARBA00022692"/>
    </source>
</evidence>
<dbReference type="PANTHER" id="PTHR46300:SF2">
    <property type="entry name" value="CYTOCHROME P450 MONOOXYGENASE ALNH-RELATED"/>
    <property type="match status" value="1"/>
</dbReference>
<dbReference type="Gene3D" id="1.10.630.10">
    <property type="entry name" value="Cytochrome P450"/>
    <property type="match status" value="1"/>
</dbReference>
<dbReference type="AlphaFoldDB" id="A0A0C2S003"/>
<keyword evidence="11" id="KW-0472">Membrane</keyword>
<name>A0A0C2S003_AMAMK</name>
<dbReference type="SUPFAM" id="SSF48264">
    <property type="entry name" value="Cytochrome P450"/>
    <property type="match status" value="1"/>
</dbReference>
<dbReference type="Proteomes" id="UP000054549">
    <property type="component" value="Unassembled WGS sequence"/>
</dbReference>
<dbReference type="STRING" id="946122.A0A0C2S003"/>
<dbReference type="InterPro" id="IPR050364">
    <property type="entry name" value="Cytochrome_P450_fung"/>
</dbReference>
<dbReference type="GO" id="GO:0020037">
    <property type="term" value="F:heme binding"/>
    <property type="evidence" value="ECO:0007669"/>
    <property type="project" value="InterPro"/>
</dbReference>